<evidence type="ECO:0000256" key="7">
    <source>
        <dbReference type="ARBA" id="ARBA00023295"/>
    </source>
</evidence>
<gene>
    <name evidence="12" type="primary">xynA</name>
    <name evidence="12" type="ORF">GCM10011342_25820</name>
</gene>
<dbReference type="UniPathway" id="UPA00114"/>
<evidence type="ECO:0000256" key="5">
    <source>
        <dbReference type="ARBA" id="ARBA00022801"/>
    </source>
</evidence>
<keyword evidence="10" id="KW-0732">Signal</keyword>
<keyword evidence="13" id="KW-1185">Reference proteome</keyword>
<accession>A0A8J2V3G9</accession>
<keyword evidence="4 9" id="KW-0858">Xylan degradation</keyword>
<comment type="caution">
    <text evidence="12">The sequence shown here is derived from an EMBL/GenBank/DDBJ whole genome shotgun (WGS) entry which is preliminary data.</text>
</comment>
<keyword evidence="5 9" id="KW-0378">Hydrolase</keyword>
<dbReference type="EMBL" id="BMGH01000001">
    <property type="protein sequence ID" value="GGD15864.1"/>
    <property type="molecule type" value="Genomic_DNA"/>
</dbReference>
<comment type="catalytic activity">
    <reaction evidence="1 9">
        <text>Endohydrolysis of (1-&gt;4)-beta-D-xylosidic linkages in xylans.</text>
        <dbReference type="EC" id="3.2.1.8"/>
    </reaction>
</comment>
<feature type="active site" description="Proton donor" evidence="9">
    <location>
        <position position="229"/>
    </location>
</feature>
<feature type="chain" id="PRO_5035205746" description="endo-1,4-beta-xylanase" evidence="10">
    <location>
        <begin position="29"/>
        <end position="246"/>
    </location>
</feature>
<proteinExistence type="inferred from homology"/>
<evidence type="ECO:0000256" key="2">
    <source>
        <dbReference type="ARBA" id="ARBA00004851"/>
    </source>
</evidence>
<dbReference type="GO" id="GO:0045493">
    <property type="term" value="P:xylan catabolic process"/>
    <property type="evidence" value="ECO:0007669"/>
    <property type="project" value="UniProtKB-UniRule"/>
</dbReference>
<reference evidence="12" key="2">
    <citation type="submission" date="2020-09" db="EMBL/GenBank/DDBJ databases">
        <authorList>
            <person name="Sun Q."/>
            <person name="Zhou Y."/>
        </authorList>
    </citation>
    <scope>NUCLEOTIDE SEQUENCE</scope>
    <source>
        <strain evidence="12">CGMCC 1.12921</strain>
    </source>
</reference>
<evidence type="ECO:0000256" key="1">
    <source>
        <dbReference type="ARBA" id="ARBA00000681"/>
    </source>
</evidence>
<evidence type="ECO:0000256" key="10">
    <source>
        <dbReference type="SAM" id="SignalP"/>
    </source>
</evidence>
<dbReference type="AlphaFoldDB" id="A0A8J2V3G9"/>
<evidence type="ECO:0000256" key="6">
    <source>
        <dbReference type="ARBA" id="ARBA00023277"/>
    </source>
</evidence>
<dbReference type="PROSITE" id="PS51257">
    <property type="entry name" value="PROKAR_LIPOPROTEIN"/>
    <property type="match status" value="1"/>
</dbReference>
<dbReference type="InterPro" id="IPR013320">
    <property type="entry name" value="ConA-like_dom_sf"/>
</dbReference>
<evidence type="ECO:0000313" key="12">
    <source>
        <dbReference type="EMBL" id="GGD15864.1"/>
    </source>
</evidence>
<evidence type="ECO:0000259" key="11">
    <source>
        <dbReference type="PROSITE" id="PS51761"/>
    </source>
</evidence>
<dbReference type="PROSITE" id="PS51761">
    <property type="entry name" value="GH11_3"/>
    <property type="match status" value="1"/>
</dbReference>
<name>A0A8J2V3G9_9PROT</name>
<dbReference type="RefSeq" id="WP_188158019.1">
    <property type="nucleotide sequence ID" value="NZ_BMGH01000001.1"/>
</dbReference>
<feature type="signal peptide" evidence="10">
    <location>
        <begin position="1"/>
        <end position="28"/>
    </location>
</feature>
<dbReference type="Pfam" id="PF00457">
    <property type="entry name" value="Glyco_hydro_11"/>
    <property type="match status" value="1"/>
</dbReference>
<dbReference type="EC" id="3.2.1.8" evidence="3 9"/>
<dbReference type="InterPro" id="IPR033123">
    <property type="entry name" value="GH11_dom"/>
</dbReference>
<dbReference type="InterPro" id="IPR001137">
    <property type="entry name" value="Glyco_hydro_11"/>
</dbReference>
<reference evidence="12" key="1">
    <citation type="journal article" date="2014" name="Int. J. Syst. Evol. Microbiol.">
        <title>Complete genome sequence of Corynebacterium casei LMG S-19264T (=DSM 44701T), isolated from a smear-ripened cheese.</title>
        <authorList>
            <consortium name="US DOE Joint Genome Institute (JGI-PGF)"/>
            <person name="Walter F."/>
            <person name="Albersmeier A."/>
            <person name="Kalinowski J."/>
            <person name="Ruckert C."/>
        </authorList>
    </citation>
    <scope>NUCLEOTIDE SEQUENCE</scope>
    <source>
        <strain evidence="12">CGMCC 1.12921</strain>
    </source>
</reference>
<evidence type="ECO:0000313" key="13">
    <source>
        <dbReference type="Proteomes" id="UP000613582"/>
    </source>
</evidence>
<dbReference type="PANTHER" id="PTHR46828">
    <property type="entry name" value="ENDO-1,4-BETA-XYLANASE A-RELATED"/>
    <property type="match status" value="1"/>
</dbReference>
<organism evidence="12 13">
    <name type="scientific">Aquisalinus flavus</name>
    <dbReference type="NCBI Taxonomy" id="1526572"/>
    <lineage>
        <taxon>Bacteria</taxon>
        <taxon>Pseudomonadati</taxon>
        <taxon>Pseudomonadota</taxon>
        <taxon>Alphaproteobacteria</taxon>
        <taxon>Parvularculales</taxon>
        <taxon>Parvularculaceae</taxon>
        <taxon>Aquisalinus</taxon>
    </lineage>
</organism>
<dbReference type="InterPro" id="IPR013319">
    <property type="entry name" value="GH11/12"/>
</dbReference>
<dbReference type="PANTHER" id="PTHR46828:SF2">
    <property type="entry name" value="ENDO-1,4-BETA-XYLANASE A-RELATED"/>
    <property type="match status" value="1"/>
</dbReference>
<feature type="active site" description="Nucleophile" evidence="9">
    <location>
        <position position="128"/>
    </location>
</feature>
<evidence type="ECO:0000256" key="9">
    <source>
        <dbReference type="PROSITE-ProRule" id="PRU01097"/>
    </source>
</evidence>
<comment type="similarity">
    <text evidence="9">Belongs to the glycosyl hydrolase 11 (cellulase G) family.</text>
</comment>
<keyword evidence="7 9" id="KW-0326">Glycosidase</keyword>
<evidence type="ECO:0000256" key="4">
    <source>
        <dbReference type="ARBA" id="ARBA00022651"/>
    </source>
</evidence>
<dbReference type="Gene3D" id="2.60.120.180">
    <property type="match status" value="1"/>
</dbReference>
<dbReference type="SUPFAM" id="SSF49899">
    <property type="entry name" value="Concanavalin A-like lectins/glucanases"/>
    <property type="match status" value="1"/>
</dbReference>
<feature type="domain" description="GH11" evidence="11">
    <location>
        <begin position="32"/>
        <end position="242"/>
    </location>
</feature>
<sequence>MKRSLTRILMAVAVPMAIWLGGMSGASAQTVSACDNYNSGTVGYWYSQYHDQGTACLNMTTQYGGGYYQADWNVGSTGDFVGGKGWQSGQVNRNIGYNLGYLNSSSGRSWFGPYGWSCGTVSQNQLVEYYIIESWTGPRPDEFTIGSNAQWRGGRYIGDVWYDFYTAYRSNAPQGCNGNGDRSFSQVWSVRRYPVQQGQNTTINFATHWNEWQNYVTLYGMGYQILATEGYGGQGGSSATVWDAGN</sequence>
<keyword evidence="6 9" id="KW-0119">Carbohydrate metabolism</keyword>
<dbReference type="GO" id="GO:0031176">
    <property type="term" value="F:endo-1,4-beta-xylanase activity"/>
    <property type="evidence" value="ECO:0007669"/>
    <property type="project" value="UniProtKB-UniRule"/>
</dbReference>
<dbReference type="Proteomes" id="UP000613582">
    <property type="component" value="Unassembled WGS sequence"/>
</dbReference>
<protein>
    <recommendedName>
        <fullName evidence="3 9">endo-1,4-beta-xylanase</fullName>
        <ecNumber evidence="3 9">3.2.1.8</ecNumber>
    </recommendedName>
</protein>
<evidence type="ECO:0000256" key="8">
    <source>
        <dbReference type="ARBA" id="ARBA00023326"/>
    </source>
</evidence>
<comment type="pathway">
    <text evidence="2 9">Glycan degradation; xylan degradation.</text>
</comment>
<evidence type="ECO:0000256" key="3">
    <source>
        <dbReference type="ARBA" id="ARBA00012590"/>
    </source>
</evidence>
<keyword evidence="8 9" id="KW-0624">Polysaccharide degradation</keyword>